<organism evidence="2 3">
    <name type="scientific">Pisolithus microcarpus 441</name>
    <dbReference type="NCBI Taxonomy" id="765257"/>
    <lineage>
        <taxon>Eukaryota</taxon>
        <taxon>Fungi</taxon>
        <taxon>Dikarya</taxon>
        <taxon>Basidiomycota</taxon>
        <taxon>Agaricomycotina</taxon>
        <taxon>Agaricomycetes</taxon>
        <taxon>Agaricomycetidae</taxon>
        <taxon>Boletales</taxon>
        <taxon>Sclerodermatineae</taxon>
        <taxon>Pisolithaceae</taxon>
        <taxon>Pisolithus</taxon>
    </lineage>
</organism>
<sequence>MATDPWISTRETGISSTWRFADETSSGNVTQSQLQPRSVDSGEQAVSSGENRSIKKLLCGISGASDTRERVQAGSRTATNHSTTARELSLISNPCDVLKERSQVSSRFSNQPALLESIASFVIPAPKILCSQL</sequence>
<evidence type="ECO:0000256" key="1">
    <source>
        <dbReference type="SAM" id="MobiDB-lite"/>
    </source>
</evidence>
<reference evidence="2 3" key="1">
    <citation type="submission" date="2014-04" db="EMBL/GenBank/DDBJ databases">
        <authorList>
            <consortium name="DOE Joint Genome Institute"/>
            <person name="Kuo A."/>
            <person name="Kohler A."/>
            <person name="Costa M.D."/>
            <person name="Nagy L.G."/>
            <person name="Floudas D."/>
            <person name="Copeland A."/>
            <person name="Barry K.W."/>
            <person name="Cichocki N."/>
            <person name="Veneault-Fourrey C."/>
            <person name="LaButti K."/>
            <person name="Lindquist E.A."/>
            <person name="Lipzen A."/>
            <person name="Lundell T."/>
            <person name="Morin E."/>
            <person name="Murat C."/>
            <person name="Sun H."/>
            <person name="Tunlid A."/>
            <person name="Henrissat B."/>
            <person name="Grigoriev I.V."/>
            <person name="Hibbett D.S."/>
            <person name="Martin F."/>
            <person name="Nordberg H.P."/>
            <person name="Cantor M.N."/>
            <person name="Hua S.X."/>
        </authorList>
    </citation>
    <scope>NUCLEOTIDE SEQUENCE [LARGE SCALE GENOMIC DNA]</scope>
    <source>
        <strain evidence="2 3">441</strain>
    </source>
</reference>
<dbReference type="HOGENOM" id="CLU_1907517_0_0_1"/>
<name>A0A0C9Z3U8_9AGAM</name>
<dbReference type="Proteomes" id="UP000054018">
    <property type="component" value="Unassembled WGS sequence"/>
</dbReference>
<feature type="compositionally biased region" description="Polar residues" evidence="1">
    <location>
        <begin position="22"/>
        <end position="38"/>
    </location>
</feature>
<dbReference type="AlphaFoldDB" id="A0A0C9Z3U8"/>
<gene>
    <name evidence="2" type="ORF">PISMIDRAFT_12638</name>
</gene>
<protein>
    <submittedName>
        <fullName evidence="2">Uncharacterized protein</fullName>
    </submittedName>
</protein>
<reference evidence="3" key="2">
    <citation type="submission" date="2015-01" db="EMBL/GenBank/DDBJ databases">
        <title>Evolutionary Origins and Diversification of the Mycorrhizal Mutualists.</title>
        <authorList>
            <consortium name="DOE Joint Genome Institute"/>
            <consortium name="Mycorrhizal Genomics Consortium"/>
            <person name="Kohler A."/>
            <person name="Kuo A."/>
            <person name="Nagy L.G."/>
            <person name="Floudas D."/>
            <person name="Copeland A."/>
            <person name="Barry K.W."/>
            <person name="Cichocki N."/>
            <person name="Veneault-Fourrey C."/>
            <person name="LaButti K."/>
            <person name="Lindquist E.A."/>
            <person name="Lipzen A."/>
            <person name="Lundell T."/>
            <person name="Morin E."/>
            <person name="Murat C."/>
            <person name="Riley R."/>
            <person name="Ohm R."/>
            <person name="Sun H."/>
            <person name="Tunlid A."/>
            <person name="Henrissat B."/>
            <person name="Grigoriev I.V."/>
            <person name="Hibbett D.S."/>
            <person name="Martin F."/>
        </authorList>
    </citation>
    <scope>NUCLEOTIDE SEQUENCE [LARGE SCALE GENOMIC DNA]</scope>
    <source>
        <strain evidence="3">441</strain>
    </source>
</reference>
<evidence type="ECO:0000313" key="3">
    <source>
        <dbReference type="Proteomes" id="UP000054018"/>
    </source>
</evidence>
<proteinExistence type="predicted"/>
<evidence type="ECO:0000313" key="2">
    <source>
        <dbReference type="EMBL" id="KIK20869.1"/>
    </source>
</evidence>
<feature type="region of interest" description="Disordered" evidence="1">
    <location>
        <begin position="22"/>
        <end position="51"/>
    </location>
</feature>
<dbReference type="EMBL" id="KN833758">
    <property type="protein sequence ID" value="KIK20869.1"/>
    <property type="molecule type" value="Genomic_DNA"/>
</dbReference>
<keyword evidence="3" id="KW-1185">Reference proteome</keyword>
<accession>A0A0C9Z3U8</accession>